<dbReference type="AlphaFoldDB" id="A0A8J3YGF1"/>
<dbReference type="RefSeq" id="WP_203898147.1">
    <property type="nucleotide sequence ID" value="NZ_BOPF01000004.1"/>
</dbReference>
<gene>
    <name evidence="1" type="ORF">Val02_14670</name>
</gene>
<sequence length="351" mass="38516">MTEPIYAHPWALRSYAKQLTVDIDDITDLRSYCDKHCADTDGLTGVMWADAKIVAELLQDIQHKVTDAFGKNLETTASMVDASAAAYERTDQAAAEQIWASVDVHRAEGQSVSDTSHQGHFENPVAIGPPPPEYKDEMGKKLDKLMSSVKLVDSILEKIVKISIMNELVPLFVGDWGKVRQLARGYQQLGGDLGVWGIDRNVQFGMDSLAPLWDGPAAQTFESFVRNYWHNDFSNWKNICDRSATVLNLIAEAAEQLFTEIDVFISGVVVAGIGKIAKIATTLVVGTSAPTAAAVINELINFVVEIIHVIKKLFKAYWGRVKLAASTVEAIWDLLVMLVKRLSNPGVASAT</sequence>
<name>A0A8J3YGF1_9ACTN</name>
<evidence type="ECO:0008006" key="3">
    <source>
        <dbReference type="Google" id="ProtNLM"/>
    </source>
</evidence>
<evidence type="ECO:0000313" key="2">
    <source>
        <dbReference type="Proteomes" id="UP000619260"/>
    </source>
</evidence>
<accession>A0A8J3YGF1</accession>
<protein>
    <recommendedName>
        <fullName evidence="3">WXG100 family type VII secretion target</fullName>
    </recommendedName>
</protein>
<reference evidence="1" key="1">
    <citation type="submission" date="2021-01" db="EMBL/GenBank/DDBJ databases">
        <title>Whole genome shotgun sequence of Virgisporangium aliadipatigenens NBRC 105644.</title>
        <authorList>
            <person name="Komaki H."/>
            <person name="Tamura T."/>
        </authorList>
    </citation>
    <scope>NUCLEOTIDE SEQUENCE</scope>
    <source>
        <strain evidence="1">NBRC 105644</strain>
    </source>
</reference>
<organism evidence="1 2">
    <name type="scientific">Virgisporangium aliadipatigenens</name>
    <dbReference type="NCBI Taxonomy" id="741659"/>
    <lineage>
        <taxon>Bacteria</taxon>
        <taxon>Bacillati</taxon>
        <taxon>Actinomycetota</taxon>
        <taxon>Actinomycetes</taxon>
        <taxon>Micromonosporales</taxon>
        <taxon>Micromonosporaceae</taxon>
        <taxon>Virgisporangium</taxon>
    </lineage>
</organism>
<keyword evidence="2" id="KW-1185">Reference proteome</keyword>
<dbReference type="Proteomes" id="UP000619260">
    <property type="component" value="Unassembled WGS sequence"/>
</dbReference>
<evidence type="ECO:0000313" key="1">
    <source>
        <dbReference type="EMBL" id="GIJ44581.1"/>
    </source>
</evidence>
<comment type="caution">
    <text evidence="1">The sequence shown here is derived from an EMBL/GenBank/DDBJ whole genome shotgun (WGS) entry which is preliminary data.</text>
</comment>
<proteinExistence type="predicted"/>
<dbReference type="EMBL" id="BOPF01000004">
    <property type="protein sequence ID" value="GIJ44581.1"/>
    <property type="molecule type" value="Genomic_DNA"/>
</dbReference>